<dbReference type="Pfam" id="PF00582">
    <property type="entry name" value="Usp"/>
    <property type="match status" value="1"/>
</dbReference>
<reference evidence="3" key="2">
    <citation type="submission" date="2020-09" db="EMBL/GenBank/DDBJ databases">
        <authorList>
            <person name="Sun Q."/>
            <person name="Ohkuma M."/>
        </authorList>
    </citation>
    <scope>NUCLEOTIDE SEQUENCE</scope>
    <source>
        <strain evidence="3">JCM 31311</strain>
    </source>
</reference>
<evidence type="ECO:0000313" key="3">
    <source>
        <dbReference type="EMBL" id="GGR03029.1"/>
    </source>
</evidence>
<dbReference type="AlphaFoldDB" id="A0A918F2V8"/>
<organism evidence="3 4">
    <name type="scientific">Deinococcus ruber</name>
    <dbReference type="NCBI Taxonomy" id="1848197"/>
    <lineage>
        <taxon>Bacteria</taxon>
        <taxon>Thermotogati</taxon>
        <taxon>Deinococcota</taxon>
        <taxon>Deinococci</taxon>
        <taxon>Deinococcales</taxon>
        <taxon>Deinococcaceae</taxon>
        <taxon>Deinococcus</taxon>
    </lineage>
</organism>
<evidence type="ECO:0000313" key="4">
    <source>
        <dbReference type="Proteomes" id="UP000603865"/>
    </source>
</evidence>
<gene>
    <name evidence="3" type="ORF">GCM10008957_14830</name>
</gene>
<comment type="similarity">
    <text evidence="1">Belongs to the universal stress protein A family.</text>
</comment>
<dbReference type="PANTHER" id="PTHR46268:SF15">
    <property type="entry name" value="UNIVERSAL STRESS PROTEIN HP_0031"/>
    <property type="match status" value="1"/>
</dbReference>
<dbReference type="EMBL" id="BMQL01000006">
    <property type="protein sequence ID" value="GGR03029.1"/>
    <property type="molecule type" value="Genomic_DNA"/>
</dbReference>
<dbReference type="CDD" id="cd00293">
    <property type="entry name" value="USP-like"/>
    <property type="match status" value="1"/>
</dbReference>
<dbReference type="InterPro" id="IPR006016">
    <property type="entry name" value="UspA"/>
</dbReference>
<dbReference type="InterPro" id="IPR014729">
    <property type="entry name" value="Rossmann-like_a/b/a_fold"/>
</dbReference>
<accession>A0A918F2V8</accession>
<evidence type="ECO:0000259" key="2">
    <source>
        <dbReference type="Pfam" id="PF00582"/>
    </source>
</evidence>
<name>A0A918F2V8_9DEIO</name>
<dbReference type="PRINTS" id="PR01438">
    <property type="entry name" value="UNVRSLSTRESS"/>
</dbReference>
<dbReference type="InterPro" id="IPR006015">
    <property type="entry name" value="Universal_stress_UspA"/>
</dbReference>
<proteinExistence type="inferred from homology"/>
<dbReference type="PANTHER" id="PTHR46268">
    <property type="entry name" value="STRESS RESPONSE PROTEIN NHAX"/>
    <property type="match status" value="1"/>
</dbReference>
<comment type="caution">
    <text evidence="3">The sequence shown here is derived from an EMBL/GenBank/DDBJ whole genome shotgun (WGS) entry which is preliminary data.</text>
</comment>
<sequence>MFERILVTTDGSPHGNLALPVAADLARTCHSVLSVLYVKPSPLSRWTYGDAAIYAEDLQAMQAQIDTEASHILETATRIIGLPEVHTEQRTADGLSVGSEILRAAADLGAGLIVMSTHGRGGLAHLLLGSVAEEVMRRASVPVLVIRGPGVGAAATGASVAAEHAG</sequence>
<protein>
    <submittedName>
        <fullName evidence="3">Universal stress protein A</fullName>
    </submittedName>
</protein>
<dbReference type="Proteomes" id="UP000603865">
    <property type="component" value="Unassembled WGS sequence"/>
</dbReference>
<keyword evidence="4" id="KW-1185">Reference proteome</keyword>
<dbReference type="SUPFAM" id="SSF52402">
    <property type="entry name" value="Adenine nucleotide alpha hydrolases-like"/>
    <property type="match status" value="1"/>
</dbReference>
<feature type="domain" description="UspA" evidence="2">
    <location>
        <begin position="1"/>
        <end position="147"/>
    </location>
</feature>
<reference evidence="3" key="1">
    <citation type="journal article" date="2014" name="Int. J. Syst. Evol. Microbiol.">
        <title>Complete genome sequence of Corynebacterium casei LMG S-19264T (=DSM 44701T), isolated from a smear-ripened cheese.</title>
        <authorList>
            <consortium name="US DOE Joint Genome Institute (JGI-PGF)"/>
            <person name="Walter F."/>
            <person name="Albersmeier A."/>
            <person name="Kalinowski J."/>
            <person name="Ruckert C."/>
        </authorList>
    </citation>
    <scope>NUCLEOTIDE SEQUENCE</scope>
    <source>
        <strain evidence="3">JCM 31311</strain>
    </source>
</reference>
<dbReference type="Gene3D" id="3.40.50.620">
    <property type="entry name" value="HUPs"/>
    <property type="match status" value="1"/>
</dbReference>
<evidence type="ECO:0000256" key="1">
    <source>
        <dbReference type="ARBA" id="ARBA00008791"/>
    </source>
</evidence>